<proteinExistence type="inferred from homology"/>
<gene>
    <name evidence="4" type="ORF">ILP92_16065</name>
</gene>
<name>A0A934ME86_9RHOB</name>
<dbReference type="Proteomes" id="UP000642488">
    <property type="component" value="Unassembled WGS sequence"/>
</dbReference>
<evidence type="ECO:0000256" key="1">
    <source>
        <dbReference type="ARBA" id="ARBA00009477"/>
    </source>
</evidence>
<keyword evidence="5" id="KW-1185">Reference proteome</keyword>
<comment type="similarity">
    <text evidence="1">Belongs to the membrane fusion protein (MFP) (TC 8.A.1) family.</text>
</comment>
<dbReference type="PROSITE" id="PS51257">
    <property type="entry name" value="PROKAR_LIPOPROTEIN"/>
    <property type="match status" value="1"/>
</dbReference>
<accession>A0A934ME86</accession>
<dbReference type="Pfam" id="PF25876">
    <property type="entry name" value="HH_MFP_RND"/>
    <property type="match status" value="1"/>
</dbReference>
<reference evidence="4" key="1">
    <citation type="submission" date="2020-12" db="EMBL/GenBank/DDBJ databases">
        <title>Bacterial taxonomy.</title>
        <authorList>
            <person name="Pan X."/>
        </authorList>
    </citation>
    <scope>NUCLEOTIDE SEQUENCE</scope>
    <source>
        <strain evidence="4">KCTC 52957</strain>
    </source>
</reference>
<dbReference type="EMBL" id="JAEKPD010000019">
    <property type="protein sequence ID" value="MBJ3764265.1"/>
    <property type="molecule type" value="Genomic_DNA"/>
</dbReference>
<dbReference type="GO" id="GO:1990281">
    <property type="term" value="C:efflux pump complex"/>
    <property type="evidence" value="ECO:0007669"/>
    <property type="project" value="TreeGrafter"/>
</dbReference>
<feature type="domain" description="Multidrug resistance protein MdtA-like alpha-helical hairpin" evidence="3">
    <location>
        <begin position="108"/>
        <end position="173"/>
    </location>
</feature>
<dbReference type="Gene3D" id="2.40.420.20">
    <property type="match status" value="1"/>
</dbReference>
<dbReference type="NCBIfam" id="TIGR01730">
    <property type="entry name" value="RND_mfp"/>
    <property type="match status" value="1"/>
</dbReference>
<organism evidence="4 5">
    <name type="scientific">Palleronia pontilimi</name>
    <dbReference type="NCBI Taxonomy" id="1964209"/>
    <lineage>
        <taxon>Bacteria</taxon>
        <taxon>Pseudomonadati</taxon>
        <taxon>Pseudomonadota</taxon>
        <taxon>Alphaproteobacteria</taxon>
        <taxon>Rhodobacterales</taxon>
        <taxon>Roseobacteraceae</taxon>
        <taxon>Palleronia</taxon>
    </lineage>
</organism>
<dbReference type="Gene3D" id="1.10.287.470">
    <property type="entry name" value="Helix hairpin bin"/>
    <property type="match status" value="1"/>
</dbReference>
<dbReference type="PANTHER" id="PTHR30469:SF15">
    <property type="entry name" value="HLYD FAMILY OF SECRETION PROTEINS"/>
    <property type="match status" value="1"/>
</dbReference>
<evidence type="ECO:0000313" key="4">
    <source>
        <dbReference type="EMBL" id="MBJ3764265.1"/>
    </source>
</evidence>
<sequence length="379" mass="39792">MFNNKTVPGGAMKRTAWVILALTFLGACREERAAPEPVVRGLKVHEVAEVERVQTRRFPSVLEPSDLTVLSFEIGGRMAEFDLDVGQRLAEGDMVAQLDPEALRLQVEAAEAAVAQAEASARNTAETLARQQELLQRGTTTRVAVDDAKAQADSAAAALLQAQKSLESAEENLGKAELRAPFEGIVNSVDATAFATIGAGTPIATIYSPDGFEVSFSVSFDAATELVVGKPATIRLADRPDVTLPAVVSEIGSRADTVSSFPIVLRLEDTHPLLKAGMAVEAAIDFPLPAREGYPIPIAALIKDGQSGSPGDAQTPAQAGVYVYEAGSSTVTRRMVTVGGIRENMVVVIDGLAPGDLVASAGVTFLKEGQEVKLLGSEG</sequence>
<keyword evidence="2" id="KW-0175">Coiled coil</keyword>
<dbReference type="Gene3D" id="2.40.50.100">
    <property type="match status" value="1"/>
</dbReference>
<dbReference type="GO" id="GO:0015562">
    <property type="term" value="F:efflux transmembrane transporter activity"/>
    <property type="evidence" value="ECO:0007669"/>
    <property type="project" value="TreeGrafter"/>
</dbReference>
<evidence type="ECO:0000313" key="5">
    <source>
        <dbReference type="Proteomes" id="UP000642488"/>
    </source>
</evidence>
<comment type="caution">
    <text evidence="4">The sequence shown here is derived from an EMBL/GenBank/DDBJ whole genome shotgun (WGS) entry which is preliminary data.</text>
</comment>
<dbReference type="InterPro" id="IPR006143">
    <property type="entry name" value="RND_pump_MFP"/>
</dbReference>
<protein>
    <submittedName>
        <fullName evidence="4">Efflux RND transporter periplasmic adaptor subunit</fullName>
    </submittedName>
</protein>
<dbReference type="RefSeq" id="WP_198917441.1">
    <property type="nucleotide sequence ID" value="NZ_JAEKPD010000019.1"/>
</dbReference>
<dbReference type="InterPro" id="IPR058624">
    <property type="entry name" value="MdtA-like_HH"/>
</dbReference>
<feature type="coiled-coil region" evidence="2">
    <location>
        <begin position="152"/>
        <end position="179"/>
    </location>
</feature>
<dbReference type="PANTHER" id="PTHR30469">
    <property type="entry name" value="MULTIDRUG RESISTANCE PROTEIN MDTA"/>
    <property type="match status" value="1"/>
</dbReference>
<evidence type="ECO:0000259" key="3">
    <source>
        <dbReference type="Pfam" id="PF25876"/>
    </source>
</evidence>
<dbReference type="AlphaFoldDB" id="A0A934ME86"/>
<evidence type="ECO:0000256" key="2">
    <source>
        <dbReference type="SAM" id="Coils"/>
    </source>
</evidence>
<dbReference type="SUPFAM" id="SSF111369">
    <property type="entry name" value="HlyD-like secretion proteins"/>
    <property type="match status" value="1"/>
</dbReference>
<dbReference type="Gene3D" id="2.40.30.170">
    <property type="match status" value="1"/>
</dbReference>